<sequence>MKKPIFFIALLPLITLISCHEKGLLTPPYAVTGYTPVIGYARDVWVEGNMAYVAASEGGISIFDVADPDAPLFISRWDDTLKQYVARSLFKEEDSPYLYLADDDGGLEMLNVSQVDSIYFLYNSWNRNCEDVWGTKLNDTLFLFVADRDDGLYSFREGPNYLVELSHISTEAELYGVFVRDTLAYLAVGELGLEIVDISDPLHMTRVATLPLAGRARDVKVMGDLAFVASSTDGLHIISVSDPSSPV</sequence>
<comment type="caution">
    <text evidence="1">The sequence shown here is derived from an EMBL/GenBank/DDBJ whole genome shotgun (WGS) entry which is preliminary data.</text>
</comment>
<protein>
    <submittedName>
        <fullName evidence="1">Uncharacterized protein</fullName>
    </submittedName>
</protein>
<organism evidence="1">
    <name type="scientific">candidate division WOR-3 bacterium</name>
    <dbReference type="NCBI Taxonomy" id="2052148"/>
    <lineage>
        <taxon>Bacteria</taxon>
        <taxon>Bacteria division WOR-3</taxon>
    </lineage>
</organism>
<proteinExistence type="predicted"/>
<dbReference type="AlphaFoldDB" id="A0A7C0XAF4"/>
<dbReference type="PROSITE" id="PS51257">
    <property type="entry name" value="PROKAR_LIPOPROTEIN"/>
    <property type="match status" value="1"/>
</dbReference>
<evidence type="ECO:0000313" key="1">
    <source>
        <dbReference type="EMBL" id="HDM90045.1"/>
    </source>
</evidence>
<dbReference type="Proteomes" id="UP000885931">
    <property type="component" value="Unassembled WGS sequence"/>
</dbReference>
<gene>
    <name evidence="1" type="ORF">ENG67_02420</name>
</gene>
<accession>A0A7C0XAF4</accession>
<reference evidence="1" key="1">
    <citation type="journal article" date="2020" name="mSystems">
        <title>Genome- and Community-Level Interaction Insights into Carbon Utilization and Element Cycling Functions of Hydrothermarchaeota in Hydrothermal Sediment.</title>
        <authorList>
            <person name="Zhou Z."/>
            <person name="Liu Y."/>
            <person name="Xu W."/>
            <person name="Pan J."/>
            <person name="Luo Z.H."/>
            <person name="Li M."/>
        </authorList>
    </citation>
    <scope>NUCLEOTIDE SEQUENCE [LARGE SCALE GENOMIC DNA]</scope>
    <source>
        <strain evidence="1">HyVt-237</strain>
    </source>
</reference>
<dbReference type="InterPro" id="IPR011044">
    <property type="entry name" value="Quino_amine_DH_bsu"/>
</dbReference>
<feature type="non-terminal residue" evidence="1">
    <location>
        <position position="247"/>
    </location>
</feature>
<name>A0A7C0XAF4_UNCW3</name>
<dbReference type="EMBL" id="DRBW01000090">
    <property type="protein sequence ID" value="HDM90045.1"/>
    <property type="molecule type" value="Genomic_DNA"/>
</dbReference>
<dbReference type="SUPFAM" id="SSF50969">
    <property type="entry name" value="YVTN repeat-like/Quinoprotein amine dehydrogenase"/>
    <property type="match status" value="1"/>
</dbReference>
<dbReference type="Pfam" id="PF08309">
    <property type="entry name" value="LVIVD"/>
    <property type="match status" value="3"/>
</dbReference>
<dbReference type="InterPro" id="IPR013211">
    <property type="entry name" value="LVIVD"/>
</dbReference>